<dbReference type="Pfam" id="PF12836">
    <property type="entry name" value="HHH_3"/>
    <property type="match status" value="1"/>
</dbReference>
<accession>E6PX78</accession>
<dbReference type="SUPFAM" id="SSF81585">
    <property type="entry name" value="PsbU/PolX domain-like"/>
    <property type="match status" value="1"/>
</dbReference>
<dbReference type="Gene3D" id="1.10.150.320">
    <property type="entry name" value="Photosystem II 12 kDa extrinsic protein"/>
    <property type="match status" value="1"/>
</dbReference>
<name>E6PX78_9ZZZZ</name>
<dbReference type="EMBL" id="CABN01000026">
    <property type="protein sequence ID" value="CBH99537.1"/>
    <property type="molecule type" value="Genomic_DNA"/>
</dbReference>
<comment type="caution">
    <text evidence="1">The sequence shown here is derived from an EMBL/GenBank/DDBJ whole genome shotgun (WGS) entry which is preliminary data.</text>
</comment>
<proteinExistence type="predicted"/>
<gene>
    <name evidence="1" type="ORF">CARN3_0468</name>
</gene>
<protein>
    <submittedName>
        <fullName evidence="1">Uncharacterized protein</fullName>
    </submittedName>
</protein>
<organism evidence="1">
    <name type="scientific">mine drainage metagenome</name>
    <dbReference type="NCBI Taxonomy" id="410659"/>
    <lineage>
        <taxon>unclassified sequences</taxon>
        <taxon>metagenomes</taxon>
        <taxon>ecological metagenomes</taxon>
    </lineage>
</organism>
<reference evidence="1" key="1">
    <citation type="submission" date="2009-10" db="EMBL/GenBank/DDBJ databases">
        <title>Diversity of trophic interactions inside an arsenic-rich microbial ecosystem.</title>
        <authorList>
            <person name="Bertin P.N."/>
            <person name="Heinrich-Salmeron A."/>
            <person name="Pelletier E."/>
            <person name="Goulhen-Chollet F."/>
            <person name="Arsene-Ploetze F."/>
            <person name="Gallien S."/>
            <person name="Calteau A."/>
            <person name="Vallenet D."/>
            <person name="Casiot C."/>
            <person name="Chane-Woon-Ming B."/>
            <person name="Giloteaux L."/>
            <person name="Barakat M."/>
            <person name="Bonnefoy V."/>
            <person name="Bruneel O."/>
            <person name="Chandler M."/>
            <person name="Cleiss J."/>
            <person name="Duran R."/>
            <person name="Elbaz-Poulichet F."/>
            <person name="Fonknechten N."/>
            <person name="Lauga B."/>
            <person name="Mornico D."/>
            <person name="Ortet P."/>
            <person name="Schaeffer C."/>
            <person name="Siguier P."/>
            <person name="Alexander Thil Smith A."/>
            <person name="Van Dorsselaer A."/>
            <person name="Weissenbach J."/>
            <person name="Medigue C."/>
            <person name="Le Paslier D."/>
        </authorList>
    </citation>
    <scope>NUCLEOTIDE SEQUENCE</scope>
</reference>
<dbReference type="AlphaFoldDB" id="E6PX78"/>
<evidence type="ECO:0000313" key="1">
    <source>
        <dbReference type="EMBL" id="CBH99537.1"/>
    </source>
</evidence>
<sequence>MVAGAEKNLVDINSASVTELMKVDGMRETWARRIVRFRPYRAKTDLVGKGIVTTEVYQRIKDQIVAHHVAKTP</sequence>